<evidence type="ECO:0000313" key="1">
    <source>
        <dbReference type="EMBL" id="QCX38678.1"/>
    </source>
</evidence>
<dbReference type="EMBL" id="CP040749">
    <property type="protein sequence ID" value="QCX38678.1"/>
    <property type="molecule type" value="Genomic_DNA"/>
</dbReference>
<dbReference type="OrthoDB" id="9772295at2"/>
<proteinExistence type="predicted"/>
<keyword evidence="2" id="KW-1185">Reference proteome</keyword>
<dbReference type="Proteomes" id="UP000306229">
    <property type="component" value="Chromosome"/>
</dbReference>
<reference evidence="1 2" key="1">
    <citation type="submission" date="2019-05" db="EMBL/GenBank/DDBJ databases">
        <title>Algicella ahnfeltiae gen. nov., sp. nov., a novel marine bacterium of the family Flavobacteriaceae isolated from a red alga.</title>
        <authorList>
            <person name="Nedashkovskaya O.I."/>
            <person name="Kukhlevskiy A.D."/>
            <person name="Kim S.-G."/>
            <person name="Zhukova N.V."/>
            <person name="Mikhailov V.V."/>
        </authorList>
    </citation>
    <scope>NUCLEOTIDE SEQUENCE [LARGE SCALE GENOMIC DNA]</scope>
    <source>
        <strain evidence="1 2">10Alg115</strain>
    </source>
</reference>
<dbReference type="KEGG" id="fbe:FF125_09620"/>
<dbReference type="AlphaFoldDB" id="A0A5B7TR08"/>
<evidence type="ECO:0000313" key="2">
    <source>
        <dbReference type="Proteomes" id="UP000306229"/>
    </source>
</evidence>
<dbReference type="InterPro" id="IPR014917">
    <property type="entry name" value="DUF1800"/>
</dbReference>
<accession>A0A5B7TR08</accession>
<name>A0A5B7TR08_9FLAO</name>
<gene>
    <name evidence="1" type="ORF">FF125_09620</name>
</gene>
<dbReference type="RefSeq" id="WP_138949570.1">
    <property type="nucleotide sequence ID" value="NZ_CP040749.1"/>
</dbReference>
<dbReference type="Pfam" id="PF08811">
    <property type="entry name" value="DUF1800"/>
    <property type="match status" value="1"/>
</dbReference>
<sequence length="497" mass="56416">MTTSYLSCNISPLTAYVPSTENPWNAANVRHLHNRLGFGIPFADIANALIQSPSAYVDQIIDAAMGLAPTASPGWAPLDPADYAANGFTYSEDENDKNKETAQYAFIKELIDNGVRGRLTFFWHNIIVTRISEYDFAGYAFRYFLALQRHSFGNFKTFIHEIGLDEAMLKFLNSFDNVVGHPNENYARELYELFTLGEGNGYTEDDIVNTARALTGYNEYENGENSRIIFNVEKFDAEPKTIFGQTGNWGYDDVINILFEQRADLIARYICERIYIDFVSPEVDEDIRTLIINPLAAQFVANGFEIAPILKTLFKSAHFFDANAKSVIIKSPLDLIVQFMTSTGLDYGDYDMNKESIKNISSWLFDQNILNPPTVAGWDGDRDWLNSGTITFRAGYLIDDVLQWAWEQDQEQFREFAIDVSSNSNDADVVATAIFEALMNEIPYTMDDYTVGVDVFKSRVPSNYFDDNTWTLGFETATLQVRDLLEYIVSLPDYQIK</sequence>
<organism evidence="1 2">
    <name type="scientific">Aureibaculum algae</name>
    <dbReference type="NCBI Taxonomy" id="2584122"/>
    <lineage>
        <taxon>Bacteria</taxon>
        <taxon>Pseudomonadati</taxon>
        <taxon>Bacteroidota</taxon>
        <taxon>Flavobacteriia</taxon>
        <taxon>Flavobacteriales</taxon>
        <taxon>Flavobacteriaceae</taxon>
        <taxon>Aureibaculum</taxon>
    </lineage>
</organism>
<protein>
    <submittedName>
        <fullName evidence="1">DUF1800 domain-containing protein</fullName>
    </submittedName>
</protein>